<evidence type="ECO:0000313" key="3">
    <source>
        <dbReference type="Proteomes" id="UP001145094"/>
    </source>
</evidence>
<dbReference type="Proteomes" id="UP001145094">
    <property type="component" value="Unassembled WGS sequence"/>
</dbReference>
<dbReference type="PANTHER" id="PTHR43481">
    <property type="entry name" value="FRUCTOSE-1-PHOSPHATE PHOSPHATASE"/>
    <property type="match status" value="1"/>
</dbReference>
<dbReference type="PRINTS" id="PR00413">
    <property type="entry name" value="HADHALOGNASE"/>
</dbReference>
<keyword evidence="2" id="KW-0378">Hydrolase</keyword>
<dbReference type="Proteomes" id="UP001145145">
    <property type="component" value="Unassembled WGS sequence"/>
</dbReference>
<name>A0A9W6CIC8_9FIRM</name>
<dbReference type="EMBL" id="BSBO01000014">
    <property type="protein sequence ID" value="GLG04446.1"/>
    <property type="molecule type" value="Genomic_DNA"/>
</dbReference>
<reference evidence="2 4" key="5">
    <citation type="journal article" date="2023" name="Int. J. Syst. Evol. Microbiol.">
        <title>Sellimonas catena sp. nov., isolated from human faeces.</title>
        <authorList>
            <person name="Hisatomi A."/>
            <person name="Ohkuma M."/>
            <person name="Sakamoto M."/>
        </authorList>
    </citation>
    <scope>NUCLEOTIDE SEQUENCE</scope>
    <source>
        <strain evidence="1 4">12EGH17</strain>
        <strain evidence="2">18CBH55</strain>
    </source>
</reference>
<dbReference type="GO" id="GO:0050308">
    <property type="term" value="F:sugar-phosphatase activity"/>
    <property type="evidence" value="ECO:0007669"/>
    <property type="project" value="TreeGrafter"/>
</dbReference>
<dbReference type="NCBIfam" id="TIGR01509">
    <property type="entry name" value="HAD-SF-IA-v3"/>
    <property type="match status" value="1"/>
</dbReference>
<dbReference type="InterPro" id="IPR036412">
    <property type="entry name" value="HAD-like_sf"/>
</dbReference>
<evidence type="ECO:0000313" key="2">
    <source>
        <dbReference type="EMBL" id="GLG91722.1"/>
    </source>
</evidence>
<dbReference type="SFLD" id="SFLDG01135">
    <property type="entry name" value="C1.5.6:_HAD__Beta-PGM__Phospha"/>
    <property type="match status" value="1"/>
</dbReference>
<dbReference type="SFLD" id="SFLDS00003">
    <property type="entry name" value="Haloacid_Dehalogenase"/>
    <property type="match status" value="1"/>
</dbReference>
<reference evidence="2" key="3">
    <citation type="submission" date="2022-11" db="EMBL/GenBank/DDBJ databases">
        <title>Draft genome sequence of Sellimonas catena strain 18CBH55.</title>
        <authorList>
            <person name="Hisatomi A."/>
            <person name="Ohkuma M."/>
            <person name="Sakamoto M."/>
        </authorList>
    </citation>
    <scope>NUCLEOTIDE SEQUENCE</scope>
    <source>
        <strain evidence="2">18CBH55</strain>
    </source>
</reference>
<dbReference type="AlphaFoldDB" id="A0A9W6CIC8"/>
<protein>
    <submittedName>
        <fullName evidence="2">Hydrolase</fullName>
    </submittedName>
</protein>
<dbReference type="SFLD" id="SFLDG01129">
    <property type="entry name" value="C1.5:_HAD__Beta-PGM__Phosphata"/>
    <property type="match status" value="1"/>
</dbReference>
<accession>A0A9W6CIC8</accession>
<reference evidence="2" key="4">
    <citation type="submission" date="2022-11" db="EMBL/GenBank/DDBJ databases">
        <title>Draft genome sequence of Sellimonas catena strain 18CBH55.</title>
        <authorList>
            <person name="Atsushi H."/>
            <person name="Moriya O."/>
            <person name="Mitsuo S."/>
        </authorList>
    </citation>
    <scope>NUCLEOTIDE SEQUENCE</scope>
    <source>
        <strain evidence="2">18CBH55</strain>
    </source>
</reference>
<dbReference type="InterPro" id="IPR023214">
    <property type="entry name" value="HAD_sf"/>
</dbReference>
<dbReference type="CDD" id="cd07505">
    <property type="entry name" value="HAD_BPGM-like"/>
    <property type="match status" value="1"/>
</dbReference>
<dbReference type="InterPro" id="IPR006439">
    <property type="entry name" value="HAD-SF_hydro_IA"/>
</dbReference>
<reference evidence="1" key="2">
    <citation type="submission" date="2022-11" db="EMBL/GenBank/DDBJ databases">
        <title>Draft genome sequence of Sellimonas catena strain 12EGH17.</title>
        <authorList>
            <person name="Atsushi H."/>
            <person name="Moriya O."/>
            <person name="Mitsuo S."/>
        </authorList>
    </citation>
    <scope>NUCLEOTIDE SEQUENCE</scope>
    <source>
        <strain evidence="1">12EGH17</strain>
    </source>
</reference>
<dbReference type="Gene3D" id="1.10.150.240">
    <property type="entry name" value="Putative phosphatase, domain 2"/>
    <property type="match status" value="1"/>
</dbReference>
<evidence type="ECO:0000313" key="1">
    <source>
        <dbReference type="EMBL" id="GLG04446.1"/>
    </source>
</evidence>
<proteinExistence type="predicted"/>
<dbReference type="EMBL" id="BSCH01000025">
    <property type="protein sequence ID" value="GLG91722.1"/>
    <property type="molecule type" value="Genomic_DNA"/>
</dbReference>
<keyword evidence="4" id="KW-1185">Reference proteome</keyword>
<dbReference type="InterPro" id="IPR041492">
    <property type="entry name" value="HAD_2"/>
</dbReference>
<dbReference type="RefSeq" id="WP_281845822.1">
    <property type="nucleotide sequence ID" value="NZ_BSBO01000014.1"/>
</dbReference>
<comment type="caution">
    <text evidence="2">The sequence shown here is derived from an EMBL/GenBank/DDBJ whole genome shotgun (WGS) entry which is preliminary data.</text>
</comment>
<dbReference type="SUPFAM" id="SSF56784">
    <property type="entry name" value="HAD-like"/>
    <property type="match status" value="1"/>
</dbReference>
<dbReference type="Gene3D" id="3.40.50.1000">
    <property type="entry name" value="HAD superfamily/HAD-like"/>
    <property type="match status" value="1"/>
</dbReference>
<dbReference type="PANTHER" id="PTHR43481:SF4">
    <property type="entry name" value="GLYCEROL-1-PHOSPHATE PHOSPHOHYDROLASE 1-RELATED"/>
    <property type="match status" value="1"/>
</dbReference>
<dbReference type="Pfam" id="PF13419">
    <property type="entry name" value="HAD_2"/>
    <property type="match status" value="1"/>
</dbReference>
<dbReference type="InterPro" id="IPR051806">
    <property type="entry name" value="HAD-like_SPP"/>
</dbReference>
<organism evidence="2 3">
    <name type="scientific">Sellimonas catena</name>
    <dbReference type="NCBI Taxonomy" id="2994035"/>
    <lineage>
        <taxon>Bacteria</taxon>
        <taxon>Bacillati</taxon>
        <taxon>Bacillota</taxon>
        <taxon>Clostridia</taxon>
        <taxon>Lachnospirales</taxon>
        <taxon>Lachnospiraceae</taxon>
        <taxon>Sellimonas</taxon>
    </lineage>
</organism>
<evidence type="ECO:0000313" key="4">
    <source>
        <dbReference type="Proteomes" id="UP001145145"/>
    </source>
</evidence>
<gene>
    <name evidence="1" type="ORF">Selli1_16200</name>
    <name evidence="2" type="ORF">Selli2_31490</name>
</gene>
<sequence length="219" mass="24784">MQPKIRALVFDMDGLLFDSEKVVQKSWYIAGERLGYPNVGDHIYHTLGFNVVRRSRYFRETFGEKFPVETFNQMTREIFYELKETEGVPKKPGVDELLSYAKEEGYLLAVATSSGEAYSRTLLKEGGIWDYFDAAVFGDMVTHAKPDPEIYLKACEKLGVKPSEAAALEDSPNGIRSAYAAGMYPIVIPDLVRPDEEIKSLSTWQCESLFDVISILKEK</sequence>
<reference evidence="1" key="1">
    <citation type="submission" date="2022-11" db="EMBL/GenBank/DDBJ databases">
        <title>Draft genome sequence of Sellimonas catena strain 12EGH17.</title>
        <authorList>
            <person name="Hisatomi A."/>
            <person name="Ohkuma M."/>
            <person name="Sakamoto M."/>
        </authorList>
    </citation>
    <scope>NUCLEOTIDE SEQUENCE</scope>
    <source>
        <strain evidence="1">12EGH17</strain>
    </source>
</reference>
<dbReference type="InterPro" id="IPR023198">
    <property type="entry name" value="PGP-like_dom2"/>
</dbReference>